<dbReference type="InterPro" id="IPR002110">
    <property type="entry name" value="Ankyrin_rpt"/>
</dbReference>
<gene>
    <name evidence="5" type="ORF">BJY01DRAFT_252981</name>
</gene>
<dbReference type="PANTHER" id="PTHR24198:SF165">
    <property type="entry name" value="ANKYRIN REPEAT-CONTAINING PROTEIN-RELATED"/>
    <property type="match status" value="1"/>
</dbReference>
<comment type="caution">
    <text evidence="5">The sequence shown here is derived from an EMBL/GenBank/DDBJ whole genome shotgun (WGS) entry which is preliminary data.</text>
</comment>
<keyword evidence="6" id="KW-1185">Reference proteome</keyword>
<dbReference type="PROSITE" id="PS50088">
    <property type="entry name" value="ANK_REPEAT"/>
    <property type="match status" value="1"/>
</dbReference>
<evidence type="ECO:0000256" key="4">
    <source>
        <dbReference type="SAM" id="MobiDB-lite"/>
    </source>
</evidence>
<accession>A0ABR4J6E4</accession>
<evidence type="ECO:0000313" key="5">
    <source>
        <dbReference type="EMBL" id="KAL2834657.1"/>
    </source>
</evidence>
<name>A0ABR4J6E4_9EURO</name>
<feature type="repeat" description="ANK" evidence="3">
    <location>
        <begin position="293"/>
        <end position="315"/>
    </location>
</feature>
<proteinExistence type="predicted"/>
<evidence type="ECO:0000256" key="1">
    <source>
        <dbReference type="ARBA" id="ARBA00022737"/>
    </source>
</evidence>
<reference evidence="5 6" key="1">
    <citation type="submission" date="2024-07" db="EMBL/GenBank/DDBJ databases">
        <title>Section-level genome sequencing and comparative genomics of Aspergillus sections Usti and Cavernicolus.</title>
        <authorList>
            <consortium name="Lawrence Berkeley National Laboratory"/>
            <person name="Nybo J.L."/>
            <person name="Vesth T.C."/>
            <person name="Theobald S."/>
            <person name="Frisvad J.C."/>
            <person name="Larsen T.O."/>
            <person name="Kjaerboelling I."/>
            <person name="Rothschild-Mancinelli K."/>
            <person name="Lyhne E.K."/>
            <person name="Kogle M.E."/>
            <person name="Barry K."/>
            <person name="Clum A."/>
            <person name="Na H."/>
            <person name="Ledsgaard L."/>
            <person name="Lin J."/>
            <person name="Lipzen A."/>
            <person name="Kuo A."/>
            <person name="Riley R."/>
            <person name="Mondo S."/>
            <person name="Labutti K."/>
            <person name="Haridas S."/>
            <person name="Pangalinan J."/>
            <person name="Salamov A.A."/>
            <person name="Simmons B.A."/>
            <person name="Magnuson J.K."/>
            <person name="Chen J."/>
            <person name="Drula E."/>
            <person name="Henrissat B."/>
            <person name="Wiebenga A."/>
            <person name="Lubbers R.J."/>
            <person name="Gomes A.C."/>
            <person name="Makela M.R."/>
            <person name="Stajich J."/>
            <person name="Grigoriev I.V."/>
            <person name="Mortensen U.H."/>
            <person name="De Vries R.P."/>
            <person name="Baker S.E."/>
            <person name="Andersen M.R."/>
        </authorList>
    </citation>
    <scope>NUCLEOTIDE SEQUENCE [LARGE SCALE GENOMIC DNA]</scope>
    <source>
        <strain evidence="5 6">CBS 123904</strain>
    </source>
</reference>
<feature type="compositionally biased region" description="Basic residues" evidence="4">
    <location>
        <begin position="354"/>
        <end position="366"/>
    </location>
</feature>
<sequence>MDNHAAVPILPPELVYDILDRVITCTDWALAPDSDVGPKWYLSLRLLNRYFNSIVFANFVATVLGPKEMVNWYRGRRSLPPTDGGVEMGRSILRAVMRYPGSNRNTESGGTTGGGLDSPRERSHYSLVSIIVEAVDEMVSFFAKSRAAASIDKHENSSTNAVVATSTDETDETRRVIYLGAAISVIGVLGADWVIELLADRGKFQRDERNRNPAAAAAVLWPRVALMVTAYLGRVSEMKTLLELPGADATCTYTREDEWLLPPLMSAGLGGYFNTVKLLVKQGVSLESRMGESGENILHFAALGGHVKLVRFLLKEVDGAAEAENIVDHTPLIWALASGRTAVAKELLDPYHKEKKKGKKTKKQKEKHNVSLSTPDELTEQTATDQAELFRYALLSQKIDPILEAFPGILEQRSSFLSVAEWGTAEQLRSVLAVQKPPINYQNDAGATALHLAINCDKYENARILLEQPGLDINLARKYDGDTPLHVACGMSLDIAKLVLARHDVDLLALDSVGRTPFMTAAHSCRPEICDFLLQRLGTNIWHKDLNGDTALSLAVYSEDQKIVRHLLDSAPGISKEIIRDSIHSVDEYLAGPKRLPKKWEYLIPIRERQHRIRKGTYRILTEYLAQMDGQN</sequence>
<dbReference type="InterPro" id="IPR036770">
    <property type="entry name" value="Ankyrin_rpt-contain_sf"/>
</dbReference>
<dbReference type="PANTHER" id="PTHR24198">
    <property type="entry name" value="ANKYRIN REPEAT AND PROTEIN KINASE DOMAIN-CONTAINING PROTEIN"/>
    <property type="match status" value="1"/>
</dbReference>
<dbReference type="Pfam" id="PF13606">
    <property type="entry name" value="Ank_3"/>
    <property type="match status" value="1"/>
</dbReference>
<evidence type="ECO:0000256" key="3">
    <source>
        <dbReference type="PROSITE-ProRule" id="PRU00023"/>
    </source>
</evidence>
<organism evidence="5 6">
    <name type="scientific">Aspergillus pseudoustus</name>
    <dbReference type="NCBI Taxonomy" id="1810923"/>
    <lineage>
        <taxon>Eukaryota</taxon>
        <taxon>Fungi</taxon>
        <taxon>Dikarya</taxon>
        <taxon>Ascomycota</taxon>
        <taxon>Pezizomycotina</taxon>
        <taxon>Eurotiomycetes</taxon>
        <taxon>Eurotiomycetidae</taxon>
        <taxon>Eurotiales</taxon>
        <taxon>Aspergillaceae</taxon>
        <taxon>Aspergillus</taxon>
        <taxon>Aspergillus subgen. Nidulantes</taxon>
    </lineage>
</organism>
<dbReference type="SUPFAM" id="SSF48403">
    <property type="entry name" value="Ankyrin repeat"/>
    <property type="match status" value="2"/>
</dbReference>
<dbReference type="Pfam" id="PF12796">
    <property type="entry name" value="Ank_2"/>
    <property type="match status" value="2"/>
</dbReference>
<feature type="region of interest" description="Disordered" evidence="4">
    <location>
        <begin position="354"/>
        <end position="374"/>
    </location>
</feature>
<evidence type="ECO:0000313" key="6">
    <source>
        <dbReference type="Proteomes" id="UP001610446"/>
    </source>
</evidence>
<keyword evidence="2 3" id="KW-0040">ANK repeat</keyword>
<dbReference type="PROSITE" id="PS50297">
    <property type="entry name" value="ANK_REP_REGION"/>
    <property type="match status" value="1"/>
</dbReference>
<protein>
    <submittedName>
        <fullName evidence="5">Ankyrin repeat-containing domain protein</fullName>
    </submittedName>
</protein>
<dbReference type="EMBL" id="JBFXLU010000218">
    <property type="protein sequence ID" value="KAL2834657.1"/>
    <property type="molecule type" value="Genomic_DNA"/>
</dbReference>
<dbReference type="Gene3D" id="1.25.40.20">
    <property type="entry name" value="Ankyrin repeat-containing domain"/>
    <property type="match status" value="2"/>
</dbReference>
<dbReference type="SMART" id="SM00248">
    <property type="entry name" value="ANK"/>
    <property type="match status" value="7"/>
</dbReference>
<keyword evidence="1" id="KW-0677">Repeat</keyword>
<dbReference type="Proteomes" id="UP001610446">
    <property type="component" value="Unassembled WGS sequence"/>
</dbReference>
<feature type="region of interest" description="Disordered" evidence="4">
    <location>
        <begin position="100"/>
        <end position="120"/>
    </location>
</feature>
<evidence type="ECO:0000256" key="2">
    <source>
        <dbReference type="ARBA" id="ARBA00023043"/>
    </source>
</evidence>